<comment type="caution">
    <text evidence="3">The sequence shown here is derived from an EMBL/GenBank/DDBJ whole genome shotgun (WGS) entry which is preliminary data.</text>
</comment>
<dbReference type="Proteomes" id="UP000019364">
    <property type="component" value="Unassembled WGS sequence"/>
</dbReference>
<reference evidence="3 4" key="1">
    <citation type="journal article" date="2014" name="Genome Announc.">
        <title>Draft Genome Sequence of Paenibacillus pini JCM 16418T, Isolated from the Rhizosphere of Pine Tree.</title>
        <authorList>
            <person name="Yuki M."/>
            <person name="Oshima K."/>
            <person name="Suda W."/>
            <person name="Oshida Y."/>
            <person name="Kitamura K."/>
            <person name="Iida Y."/>
            <person name="Hattori M."/>
            <person name="Ohkuma M."/>
        </authorList>
    </citation>
    <scope>NUCLEOTIDE SEQUENCE [LARGE SCALE GENOMIC DNA]</scope>
    <source>
        <strain evidence="3 4">JCM 16418</strain>
    </source>
</reference>
<evidence type="ECO:0000313" key="4">
    <source>
        <dbReference type="Proteomes" id="UP000019364"/>
    </source>
</evidence>
<keyword evidence="4" id="KW-1185">Reference proteome</keyword>
<dbReference type="STRING" id="1236976.JCM16418_3381"/>
<name>W7YL51_9BACL</name>
<protein>
    <recommendedName>
        <fullName evidence="2">SWIM-type domain-containing protein</fullName>
    </recommendedName>
</protein>
<organism evidence="3 4">
    <name type="scientific">Paenibacillus pini JCM 16418</name>
    <dbReference type="NCBI Taxonomy" id="1236976"/>
    <lineage>
        <taxon>Bacteria</taxon>
        <taxon>Bacillati</taxon>
        <taxon>Bacillota</taxon>
        <taxon>Bacilli</taxon>
        <taxon>Bacillales</taxon>
        <taxon>Paenibacillaceae</taxon>
        <taxon>Paenibacillus</taxon>
    </lineage>
</organism>
<evidence type="ECO:0000256" key="1">
    <source>
        <dbReference type="PROSITE-ProRule" id="PRU00325"/>
    </source>
</evidence>
<accession>W7YL51</accession>
<dbReference type="InterPro" id="IPR007527">
    <property type="entry name" value="Znf_SWIM"/>
</dbReference>
<sequence length="524" mass="60975">MKPTHTLDDIEWQQLIQTVGEQFNDLTIKRGFQYFKQGRVHQLSTPDAHHVEALVDGSEDYHVKLNTETLSSSRCDCPVPSSCKHMIAVLLEYANLQGQSVHTIVNANANAEFKQIAKPFSSAVTPRSTTLSANKLAEMSAKIKEDAKQLSSMSISAWHDLFNRAIAPLGVNTQNTHYVQNALSSLYALKPDLSPMMELWFGLHVHLFVLRSLIKPQQKQAQPANYHMGYYTQVAADDIHEAVARLFTEQFVLKDEPDPWHRMQETVTYLRKQMLTEPPNITYFSDAYDQLWLNWIHPNLPDKQVLLEELHQLKSAETDFGTSLARLPWMLAQSRMHFYLAQDEQAQMWLRSANKASMISPAILLRYLDALSESKDWDRLQNWLVSIGPMLSSHRKDNMAEYMKHWEIAIAQHPEAEPLMWNTLVQMLPYSKKIYEETLLSHERWHEWMDYQLSIGKEPLELRVSVMQPIEKNAPELLLPFYHQAVERYILLKIRSSYKSAVKLLKRLSKLYKKMKQEERWELF</sequence>
<dbReference type="AlphaFoldDB" id="W7YL51"/>
<dbReference type="RefSeq" id="WP_242403859.1">
    <property type="nucleotide sequence ID" value="NZ_BAVZ01000010.1"/>
</dbReference>
<evidence type="ECO:0000259" key="2">
    <source>
        <dbReference type="PROSITE" id="PS50966"/>
    </source>
</evidence>
<feature type="domain" description="SWIM-type" evidence="2">
    <location>
        <begin position="61"/>
        <end position="94"/>
    </location>
</feature>
<keyword evidence="1" id="KW-0863">Zinc-finger</keyword>
<keyword evidence="1" id="KW-0862">Zinc</keyword>
<keyword evidence="1" id="KW-0479">Metal-binding</keyword>
<dbReference type="PROSITE" id="PS50966">
    <property type="entry name" value="ZF_SWIM"/>
    <property type="match status" value="1"/>
</dbReference>
<evidence type="ECO:0000313" key="3">
    <source>
        <dbReference type="EMBL" id="GAF09257.1"/>
    </source>
</evidence>
<gene>
    <name evidence="3" type="ORF">JCM16418_3381</name>
</gene>
<dbReference type="GO" id="GO:0008270">
    <property type="term" value="F:zinc ion binding"/>
    <property type="evidence" value="ECO:0007669"/>
    <property type="project" value="UniProtKB-KW"/>
</dbReference>
<dbReference type="eggNOG" id="COG4715">
    <property type="taxonomic scope" value="Bacteria"/>
</dbReference>
<dbReference type="EMBL" id="BAVZ01000010">
    <property type="protein sequence ID" value="GAF09257.1"/>
    <property type="molecule type" value="Genomic_DNA"/>
</dbReference>
<proteinExistence type="predicted"/>